<comment type="caution">
    <text evidence="2">The sequence shown here is derived from an EMBL/GenBank/DDBJ whole genome shotgun (WGS) entry which is preliminary data.</text>
</comment>
<dbReference type="GO" id="GO:0034475">
    <property type="term" value="P:U4 snRNA 3'-end processing"/>
    <property type="evidence" value="ECO:0007669"/>
    <property type="project" value="TreeGrafter"/>
</dbReference>
<feature type="non-terminal residue" evidence="2">
    <location>
        <position position="1"/>
    </location>
</feature>
<dbReference type="InterPro" id="IPR050080">
    <property type="entry name" value="RNase_PH"/>
</dbReference>
<dbReference type="InterPro" id="IPR036345">
    <property type="entry name" value="ExoRNase_PH_dom2_sf"/>
</dbReference>
<dbReference type="GO" id="GO:0016075">
    <property type="term" value="P:rRNA catabolic process"/>
    <property type="evidence" value="ECO:0007669"/>
    <property type="project" value="TreeGrafter"/>
</dbReference>
<dbReference type="EMBL" id="BKCJ010509290">
    <property type="protein sequence ID" value="GFA89506.1"/>
    <property type="molecule type" value="Genomic_DNA"/>
</dbReference>
<sequence length="91" mass="9727">TRSTCINAATLALADAGIPMRDLVTSCSARFINSTPLLDSAGGRDVTVGILPKLDKVTLLQMDAKLPMDIFENVMQLATEGCKAVANYIRE</sequence>
<feature type="non-terminal residue" evidence="2">
    <location>
        <position position="91"/>
    </location>
</feature>
<dbReference type="InterPro" id="IPR027408">
    <property type="entry name" value="PNPase/RNase_PH_dom_sf"/>
</dbReference>
<dbReference type="AlphaFoldDB" id="A0A699KDQ1"/>
<dbReference type="Gene3D" id="3.30.230.70">
    <property type="entry name" value="GHMP Kinase, N-terminal domain"/>
    <property type="match status" value="1"/>
</dbReference>
<dbReference type="SUPFAM" id="SSF55666">
    <property type="entry name" value="Ribonuclease PH domain 2-like"/>
    <property type="match status" value="1"/>
</dbReference>
<dbReference type="PANTHER" id="PTHR11953">
    <property type="entry name" value="EXOSOME COMPLEX COMPONENT"/>
    <property type="match status" value="1"/>
</dbReference>
<proteinExistence type="predicted"/>
<dbReference type="GO" id="GO:0071051">
    <property type="term" value="P:poly(A)-dependent snoRNA 3'-end processing"/>
    <property type="evidence" value="ECO:0007669"/>
    <property type="project" value="TreeGrafter"/>
</dbReference>
<reference evidence="2" key="1">
    <citation type="journal article" date="2019" name="Sci. Rep.">
        <title>Draft genome of Tanacetum cinerariifolium, the natural source of mosquito coil.</title>
        <authorList>
            <person name="Yamashiro T."/>
            <person name="Shiraishi A."/>
            <person name="Satake H."/>
            <person name="Nakayama K."/>
        </authorList>
    </citation>
    <scope>NUCLEOTIDE SEQUENCE</scope>
</reference>
<evidence type="ECO:0000259" key="1">
    <source>
        <dbReference type="Pfam" id="PF03725"/>
    </source>
</evidence>
<dbReference type="Pfam" id="PF03725">
    <property type="entry name" value="RNase_PH_C"/>
    <property type="match status" value="1"/>
</dbReference>
<protein>
    <submittedName>
        <fullName evidence="2">Exosome complex component RRP41 homolog</fullName>
    </submittedName>
</protein>
<dbReference type="GO" id="GO:0000176">
    <property type="term" value="C:nuclear exosome (RNase complex)"/>
    <property type="evidence" value="ECO:0007669"/>
    <property type="project" value="TreeGrafter"/>
</dbReference>
<feature type="domain" description="Exoribonuclease phosphorolytic" evidence="1">
    <location>
        <begin position="38"/>
        <end position="81"/>
    </location>
</feature>
<dbReference type="InterPro" id="IPR015847">
    <property type="entry name" value="ExoRNase_PH_dom2"/>
</dbReference>
<dbReference type="GO" id="GO:0071028">
    <property type="term" value="P:nuclear mRNA surveillance"/>
    <property type="evidence" value="ECO:0007669"/>
    <property type="project" value="TreeGrafter"/>
</dbReference>
<dbReference type="PANTHER" id="PTHR11953:SF0">
    <property type="entry name" value="EXOSOME COMPLEX COMPONENT RRP41"/>
    <property type="match status" value="1"/>
</dbReference>
<gene>
    <name evidence="2" type="ORF">Tci_661478</name>
</gene>
<dbReference type="GO" id="GO:0003723">
    <property type="term" value="F:RNA binding"/>
    <property type="evidence" value="ECO:0007669"/>
    <property type="project" value="TreeGrafter"/>
</dbReference>
<evidence type="ECO:0000313" key="2">
    <source>
        <dbReference type="EMBL" id="GFA89506.1"/>
    </source>
</evidence>
<accession>A0A699KDQ1</accession>
<dbReference type="GO" id="GO:0005730">
    <property type="term" value="C:nucleolus"/>
    <property type="evidence" value="ECO:0007669"/>
    <property type="project" value="TreeGrafter"/>
</dbReference>
<dbReference type="GO" id="GO:0000177">
    <property type="term" value="C:cytoplasmic exosome (RNase complex)"/>
    <property type="evidence" value="ECO:0007669"/>
    <property type="project" value="TreeGrafter"/>
</dbReference>
<organism evidence="2">
    <name type="scientific">Tanacetum cinerariifolium</name>
    <name type="common">Dalmatian daisy</name>
    <name type="synonym">Chrysanthemum cinerariifolium</name>
    <dbReference type="NCBI Taxonomy" id="118510"/>
    <lineage>
        <taxon>Eukaryota</taxon>
        <taxon>Viridiplantae</taxon>
        <taxon>Streptophyta</taxon>
        <taxon>Embryophyta</taxon>
        <taxon>Tracheophyta</taxon>
        <taxon>Spermatophyta</taxon>
        <taxon>Magnoliopsida</taxon>
        <taxon>eudicotyledons</taxon>
        <taxon>Gunneridae</taxon>
        <taxon>Pentapetalae</taxon>
        <taxon>asterids</taxon>
        <taxon>campanulids</taxon>
        <taxon>Asterales</taxon>
        <taxon>Asteraceae</taxon>
        <taxon>Asteroideae</taxon>
        <taxon>Anthemideae</taxon>
        <taxon>Anthemidinae</taxon>
        <taxon>Tanacetum</taxon>
    </lineage>
</organism>
<name>A0A699KDQ1_TANCI</name>